<evidence type="ECO:0000256" key="8">
    <source>
        <dbReference type="ARBA" id="ARBA00023242"/>
    </source>
</evidence>
<feature type="compositionally biased region" description="Low complexity" evidence="10">
    <location>
        <begin position="639"/>
        <end position="648"/>
    </location>
</feature>
<dbReference type="InterPro" id="IPR013088">
    <property type="entry name" value="Znf_NHR/GATA"/>
</dbReference>
<dbReference type="Pfam" id="PF00320">
    <property type="entry name" value="GATA"/>
    <property type="match status" value="1"/>
</dbReference>
<dbReference type="STRING" id="196109.A0A136JB67"/>
<evidence type="ECO:0000256" key="5">
    <source>
        <dbReference type="ARBA" id="ARBA00023015"/>
    </source>
</evidence>
<dbReference type="OrthoDB" id="515401at2759"/>
<feature type="domain" description="GATA-type" evidence="11">
    <location>
        <begin position="673"/>
        <end position="726"/>
    </location>
</feature>
<name>A0A136JB67_9PEZI</name>
<dbReference type="Proteomes" id="UP000070501">
    <property type="component" value="Unassembled WGS sequence"/>
</dbReference>
<feature type="region of interest" description="Disordered" evidence="10">
    <location>
        <begin position="827"/>
        <end position="897"/>
    </location>
</feature>
<dbReference type="PANTHER" id="PTHR10071">
    <property type="entry name" value="TRANSCRIPTION FACTOR GATA FAMILY MEMBER"/>
    <property type="match status" value="1"/>
</dbReference>
<keyword evidence="2" id="KW-0479">Metal-binding</keyword>
<dbReference type="Pfam" id="PF08550">
    <property type="entry name" value="GATA_AreA"/>
    <property type="match status" value="1"/>
</dbReference>
<dbReference type="GO" id="GO:0042128">
    <property type="term" value="P:nitrate assimilation"/>
    <property type="evidence" value="ECO:0007669"/>
    <property type="project" value="UniProtKB-KW"/>
</dbReference>
<evidence type="ECO:0000313" key="12">
    <source>
        <dbReference type="EMBL" id="KXJ94375.1"/>
    </source>
</evidence>
<feature type="region of interest" description="Disordered" evidence="10">
    <location>
        <begin position="728"/>
        <end position="801"/>
    </location>
</feature>
<dbReference type="GO" id="GO:0000981">
    <property type="term" value="F:DNA-binding transcription factor activity, RNA polymerase II-specific"/>
    <property type="evidence" value="ECO:0007669"/>
    <property type="project" value="TreeGrafter"/>
</dbReference>
<evidence type="ECO:0000313" key="13">
    <source>
        <dbReference type="Proteomes" id="UP000070501"/>
    </source>
</evidence>
<dbReference type="SUPFAM" id="SSF57716">
    <property type="entry name" value="Glucocorticoid receptor-like (DNA-binding domain)"/>
    <property type="match status" value="1"/>
</dbReference>
<keyword evidence="4" id="KW-0862">Zinc</keyword>
<keyword evidence="6" id="KW-0534">Nitrate assimilation</keyword>
<dbReference type="AlphaFoldDB" id="A0A136JB67"/>
<dbReference type="Gene3D" id="3.30.50.10">
    <property type="entry name" value="Erythroid Transcription Factor GATA-1, subunit A"/>
    <property type="match status" value="1"/>
</dbReference>
<dbReference type="InParanoid" id="A0A136JB67"/>
<evidence type="ECO:0000256" key="2">
    <source>
        <dbReference type="ARBA" id="ARBA00022723"/>
    </source>
</evidence>
<dbReference type="InterPro" id="IPR013860">
    <property type="entry name" value="AreA_GATA"/>
</dbReference>
<dbReference type="PROSITE" id="PS00344">
    <property type="entry name" value="GATA_ZN_FINGER_1"/>
    <property type="match status" value="1"/>
</dbReference>
<evidence type="ECO:0000259" key="11">
    <source>
        <dbReference type="PROSITE" id="PS50114"/>
    </source>
</evidence>
<evidence type="ECO:0000256" key="4">
    <source>
        <dbReference type="ARBA" id="ARBA00022833"/>
    </source>
</evidence>
<evidence type="ECO:0000256" key="9">
    <source>
        <dbReference type="PROSITE-ProRule" id="PRU00094"/>
    </source>
</evidence>
<protein>
    <recommendedName>
        <fullName evidence="11">GATA-type domain-containing protein</fullName>
    </recommendedName>
</protein>
<proteinExistence type="predicted"/>
<feature type="compositionally biased region" description="Polar residues" evidence="10">
    <location>
        <begin position="738"/>
        <end position="762"/>
    </location>
</feature>
<dbReference type="InterPro" id="IPR039355">
    <property type="entry name" value="Transcription_factor_GATA"/>
</dbReference>
<dbReference type="GO" id="GO:0045944">
    <property type="term" value="P:positive regulation of transcription by RNA polymerase II"/>
    <property type="evidence" value="ECO:0007669"/>
    <property type="project" value="TreeGrafter"/>
</dbReference>
<keyword evidence="8" id="KW-0539">Nucleus</keyword>
<dbReference type="GO" id="GO:0008270">
    <property type="term" value="F:zinc ion binding"/>
    <property type="evidence" value="ECO:0007669"/>
    <property type="project" value="UniProtKB-KW"/>
</dbReference>
<organism evidence="12 13">
    <name type="scientific">Microdochium bolleyi</name>
    <dbReference type="NCBI Taxonomy" id="196109"/>
    <lineage>
        <taxon>Eukaryota</taxon>
        <taxon>Fungi</taxon>
        <taxon>Dikarya</taxon>
        <taxon>Ascomycota</taxon>
        <taxon>Pezizomycotina</taxon>
        <taxon>Sordariomycetes</taxon>
        <taxon>Xylariomycetidae</taxon>
        <taxon>Xylariales</taxon>
        <taxon>Microdochiaceae</taxon>
        <taxon>Microdochium</taxon>
    </lineage>
</organism>
<evidence type="ECO:0000256" key="1">
    <source>
        <dbReference type="ARBA" id="ARBA00004123"/>
    </source>
</evidence>
<dbReference type="CDD" id="cd00202">
    <property type="entry name" value="ZnF_GATA"/>
    <property type="match status" value="1"/>
</dbReference>
<keyword evidence="13" id="KW-1185">Reference proteome</keyword>
<dbReference type="FunFam" id="3.30.50.10:FF:000007">
    <property type="entry name" value="Nitrogen regulatory AreA, N-terminal"/>
    <property type="match status" value="1"/>
</dbReference>
<evidence type="ECO:0000256" key="7">
    <source>
        <dbReference type="ARBA" id="ARBA00023163"/>
    </source>
</evidence>
<feature type="region of interest" description="Disordered" evidence="10">
    <location>
        <begin position="496"/>
        <end position="541"/>
    </location>
</feature>
<keyword evidence="7" id="KW-0804">Transcription</keyword>
<dbReference type="GO" id="GO:0005634">
    <property type="term" value="C:nucleus"/>
    <property type="evidence" value="ECO:0007669"/>
    <property type="project" value="UniProtKB-SubCell"/>
</dbReference>
<dbReference type="SMART" id="SM00401">
    <property type="entry name" value="ZnF_GATA"/>
    <property type="match status" value="1"/>
</dbReference>
<accession>A0A136JB67</accession>
<feature type="compositionally biased region" description="Low complexity" evidence="10">
    <location>
        <begin position="763"/>
        <end position="782"/>
    </location>
</feature>
<feature type="compositionally biased region" description="Polar residues" evidence="10">
    <location>
        <begin position="874"/>
        <end position="894"/>
    </location>
</feature>
<dbReference type="InterPro" id="IPR000679">
    <property type="entry name" value="Znf_GATA"/>
</dbReference>
<dbReference type="EMBL" id="KQ964247">
    <property type="protein sequence ID" value="KXJ94375.1"/>
    <property type="molecule type" value="Genomic_DNA"/>
</dbReference>
<dbReference type="GO" id="GO:0000978">
    <property type="term" value="F:RNA polymerase II cis-regulatory region sequence-specific DNA binding"/>
    <property type="evidence" value="ECO:0007669"/>
    <property type="project" value="TreeGrafter"/>
</dbReference>
<dbReference type="PANTHER" id="PTHR10071:SF281">
    <property type="entry name" value="BOX A-BINDING FACTOR-RELATED"/>
    <property type="match status" value="1"/>
</dbReference>
<evidence type="ECO:0000256" key="10">
    <source>
        <dbReference type="SAM" id="MobiDB-lite"/>
    </source>
</evidence>
<evidence type="ECO:0000256" key="3">
    <source>
        <dbReference type="ARBA" id="ARBA00022771"/>
    </source>
</evidence>
<dbReference type="PRINTS" id="PR00619">
    <property type="entry name" value="GATAZNFINGER"/>
</dbReference>
<dbReference type="PROSITE" id="PS50114">
    <property type="entry name" value="GATA_ZN_FINGER_2"/>
    <property type="match status" value="1"/>
</dbReference>
<reference evidence="13" key="1">
    <citation type="submission" date="2016-02" db="EMBL/GenBank/DDBJ databases">
        <title>Draft genome sequence of Microdochium bolleyi, a fungal endophyte of beachgrass.</title>
        <authorList>
            <consortium name="DOE Joint Genome Institute"/>
            <person name="David A.S."/>
            <person name="May G."/>
            <person name="Haridas S."/>
            <person name="Lim J."/>
            <person name="Wang M."/>
            <person name="Labutti K."/>
            <person name="Lipzen A."/>
            <person name="Barry K."/>
            <person name="Grigoriev I.V."/>
        </authorList>
    </citation>
    <scope>NUCLEOTIDE SEQUENCE [LARGE SCALE GENOMIC DNA]</scope>
    <source>
        <strain evidence="13">J235TASD1</strain>
    </source>
</reference>
<dbReference type="GO" id="GO:0000122">
    <property type="term" value="P:negative regulation of transcription by RNA polymerase II"/>
    <property type="evidence" value="ECO:0007669"/>
    <property type="project" value="TreeGrafter"/>
</dbReference>
<gene>
    <name evidence="12" type="ORF">Micbo1qcDRAFT_202246</name>
</gene>
<comment type="subcellular location">
    <subcellularLocation>
        <location evidence="1">Nucleus</location>
    </subcellularLocation>
</comment>
<feature type="region of interest" description="Disordered" evidence="10">
    <location>
        <begin position="583"/>
        <end position="678"/>
    </location>
</feature>
<keyword evidence="3 9" id="KW-0863">Zinc-finger</keyword>
<keyword evidence="5" id="KW-0805">Transcription regulation</keyword>
<sequence length="951" mass="100120">MENSPYTMHTTTAEHDFRFPRRPLGYINPSQPGQARKPAGFDTAAMGAFDLDFSEPVDTPGHSILQTSMFPALQNGLSGQDETFEDMRQKDPLATQIWKFFSKTKQNLPHQGRMENLTWRMMHVDLRKQQQEARARSMRAQALAATHNAANGPSGIAQLRKTSDQNLAQQIDPMNLDDFIFPDNVASPAGLGASPLTTDMKYSAEEHNAASGGAGAISIKSRKAAAAQTFVPQSVPAVHHQRHQDEFGYVTRHHRKTSIDDRRTRTLKRPAEFSPHVSALTGNSAQQDFEADADLQEYSLDQSVDTAHPSSVPQLSHSGVPFSLDTFGMGTDPIITSAGALQQNFSFSPSPSPMVSHNGYGGMYNHSGIGQNSMNATEYYSPPGSAYPSAVSTPHPMTENDSVFFNPLDGRQQRQPGYRTGPPQVSNPMGQQFMYPPSGGTMLPPSTTGVDAAMTPFAATDGFGNVDPNTIFQSEHSMRSPGVGMMQENAFSFGAESDNEDEDGGAFPDRNLGMHQGFSPSDENGMEFNAPNSMGWDASLPGQFSTQAARYPAGPPRKQVTIGGTTASELSGEMQGEWDTAVGSLPRTQSFRSNADRRQQKLPRTASTPGANLGRTNPFDRLAQSNPNSPPADPVGSRSGYSSVAPSRPSSPPLPSSKQGSTTNLQAAGAGDSSAPTTCTNCFTQTTPLWRRNPEGQPLCNACGLFLKLHGVVRPLSLKTDVIKKRNRGSGASLPVGASTSRAKKGNNNNSGTVSGPGSRKNSTMTLSATASTSQAVTPPTTGSAGGAHDGDSPASGCASGVHTAGSTPNYGGSVTGAIGGKGVVPIAAAPPKSTPGPGAASQSRGPSASNSSKRQRRSSKGASQQEPMDVDSPENSTGSNDGARSVSSTNSFGLPNPPSFIGLANGFGMTQRPVMGANMMGMSSVPHNGVIGPGGAGAGPQEWEWLTMSL</sequence>
<evidence type="ECO:0000256" key="6">
    <source>
        <dbReference type="ARBA" id="ARBA00023063"/>
    </source>
</evidence>